<dbReference type="NCBIfam" id="TIGR02167">
    <property type="entry name" value="Liste_lipo_26"/>
    <property type="match status" value="3"/>
</dbReference>
<evidence type="ECO:0008006" key="3">
    <source>
        <dbReference type="Google" id="ProtNLM"/>
    </source>
</evidence>
<keyword evidence="2" id="KW-1185">Reference proteome</keyword>
<accession>A0ABM8BS24</accession>
<dbReference type="InterPro" id="IPR005046">
    <property type="entry name" value="DUF285"/>
</dbReference>
<dbReference type="SUPFAM" id="SSF141571">
    <property type="entry name" value="Pentapeptide repeat-like"/>
    <property type="match status" value="1"/>
</dbReference>
<dbReference type="InterPro" id="IPR011889">
    <property type="entry name" value="Liste_lipo_26"/>
</dbReference>
<dbReference type="RefSeq" id="WP_281748935.1">
    <property type="nucleotide sequence ID" value="NZ_AP026933.1"/>
</dbReference>
<gene>
    <name evidence="1" type="ORF">SHM_02850</name>
</gene>
<sequence length="258" mass="29526">MKTLIKTLSILTLATTTGNLTGFLNSTIQKNNITTNYIQSKTQQDTIYIDKDGKQITTSERDLSKINSKEIIQIGFFKNILWEIQAVRMPRTIEKVPDKLPPEITSLKNMFTGTTLFNQDLSTWDTSNITNMNFTFNGATSFNSNITNWNVSNVKSTFVMFANATSFNQDLSTWNVSNINRFSLMFYGATSFNQNLSNWNTSNAVYMNFMFYGAKLFDQDLSTWNVKKVREHSNFANYSGITNPNKLPKFKNNIITIY</sequence>
<evidence type="ECO:0000313" key="1">
    <source>
        <dbReference type="EMBL" id="BDT02639.1"/>
    </source>
</evidence>
<protein>
    <recommendedName>
        <fullName evidence="3">BspA family leucine-rich repeat surface protein</fullName>
    </recommendedName>
</protein>
<name>A0ABM8BS24_9MOLU</name>
<dbReference type="Gene3D" id="2.160.20.80">
    <property type="entry name" value="E3 ubiquitin-protein ligase SopA"/>
    <property type="match status" value="1"/>
</dbReference>
<dbReference type="Pfam" id="PF03382">
    <property type="entry name" value="DUF285"/>
    <property type="match status" value="1"/>
</dbReference>
<dbReference type="Proteomes" id="UP001163387">
    <property type="component" value="Chromosome"/>
</dbReference>
<organism evidence="1 2">
    <name type="scientific">Spiroplasma ixodetis</name>
    <dbReference type="NCBI Taxonomy" id="2141"/>
    <lineage>
        <taxon>Bacteria</taxon>
        <taxon>Bacillati</taxon>
        <taxon>Mycoplasmatota</taxon>
        <taxon>Mollicutes</taxon>
        <taxon>Entomoplasmatales</taxon>
        <taxon>Spiroplasmataceae</taxon>
        <taxon>Spiroplasma</taxon>
    </lineage>
</organism>
<dbReference type="EMBL" id="AP026933">
    <property type="protein sequence ID" value="BDT02639.1"/>
    <property type="molecule type" value="Genomic_DNA"/>
</dbReference>
<evidence type="ECO:0000313" key="2">
    <source>
        <dbReference type="Proteomes" id="UP001163387"/>
    </source>
</evidence>
<reference evidence="1 2" key="1">
    <citation type="journal article" date="2022" name="Front. Microbiol.">
        <title>Male-killing mechanisms vary between Spiroplasma species.</title>
        <authorList>
            <person name="Arai H."/>
            <person name="Inoue M."/>
            <person name="Kageyama D."/>
        </authorList>
    </citation>
    <scope>NUCLEOTIDE SEQUENCE [LARGE SCALE GENOMIC DNA]</scope>
    <source>
        <strain evidence="2">sHm</strain>
    </source>
</reference>
<proteinExistence type="predicted"/>